<dbReference type="PANTHER" id="PTHR10196">
    <property type="entry name" value="SUGAR KINASE"/>
    <property type="match status" value="1"/>
</dbReference>
<evidence type="ECO:0000313" key="19">
    <source>
        <dbReference type="EMBL" id="HBH1542473.1"/>
    </source>
</evidence>
<dbReference type="InterPro" id="IPR043129">
    <property type="entry name" value="ATPase_NBD"/>
</dbReference>
<reference evidence="16" key="1">
    <citation type="submission" date="2014-07" db="EMBL/GenBank/DDBJ databases">
        <authorList>
            <person name="Monot Marc"/>
        </authorList>
    </citation>
    <scope>NUCLEOTIDE SEQUENCE</scope>
    <source>
        <strain evidence="18">7032989</strain>
        <strain evidence="17">7032994</strain>
    </source>
</reference>
<keyword evidence="6 13" id="KW-0418">Kinase</keyword>
<dbReference type="EMBL" id="DAEPXK010000018">
    <property type="protein sequence ID" value="HBH1542473.1"/>
    <property type="molecule type" value="Genomic_DNA"/>
</dbReference>
<dbReference type="AlphaFoldDB" id="A0A069A404"/>
<dbReference type="NCBIfam" id="NF000756">
    <property type="entry name" value="PRK00047.1"/>
    <property type="match status" value="1"/>
</dbReference>
<evidence type="ECO:0000256" key="7">
    <source>
        <dbReference type="ARBA" id="ARBA00022798"/>
    </source>
</evidence>
<evidence type="ECO:0000256" key="3">
    <source>
        <dbReference type="ARBA" id="ARBA00012099"/>
    </source>
</evidence>
<dbReference type="GO" id="GO:0004370">
    <property type="term" value="F:glycerol kinase activity"/>
    <property type="evidence" value="ECO:0007669"/>
    <property type="project" value="UniProtKB-EC"/>
</dbReference>
<evidence type="ECO:0000256" key="13">
    <source>
        <dbReference type="RuleBase" id="RU003733"/>
    </source>
</evidence>
<proteinExistence type="inferred from homology"/>
<dbReference type="Proteomes" id="UP000189137">
    <property type="component" value="Unassembled WGS sequence"/>
</dbReference>
<evidence type="ECO:0000313" key="23">
    <source>
        <dbReference type="Proteomes" id="UP000411588"/>
    </source>
</evidence>
<dbReference type="GO" id="GO:0019563">
    <property type="term" value="P:glycerol catabolic process"/>
    <property type="evidence" value="ECO:0007669"/>
    <property type="project" value="TreeGrafter"/>
</dbReference>
<keyword evidence="8" id="KW-0067">ATP-binding</keyword>
<evidence type="ECO:0000256" key="11">
    <source>
        <dbReference type="ARBA" id="ARBA00054633"/>
    </source>
</evidence>
<keyword evidence="4 13" id="KW-0808">Transferase</keyword>
<dbReference type="EMBL" id="LK932481">
    <property type="protein sequence ID" value="CDS84118.1"/>
    <property type="molecule type" value="Genomic_DNA"/>
</dbReference>
<dbReference type="PIRSF" id="PIRSF000538">
    <property type="entry name" value="GlpK"/>
    <property type="match status" value="1"/>
</dbReference>
<keyword evidence="5" id="KW-0547">Nucleotide-binding</keyword>
<dbReference type="EC" id="2.7.1.30" evidence="3"/>
<evidence type="ECO:0000313" key="17">
    <source>
        <dbReference type="EMBL" id="CDS84568.1"/>
    </source>
</evidence>
<dbReference type="InterPro" id="IPR018485">
    <property type="entry name" value="FGGY_C"/>
</dbReference>
<dbReference type="PROSITE" id="PS00933">
    <property type="entry name" value="FGGY_KINASES_1"/>
    <property type="match status" value="1"/>
</dbReference>
<comment type="function">
    <text evidence="11">Key enzyme in the regulation of glycerol uptake and metabolism. Catalyzes the phosphorylation of glycerol to yield sn-glycerol 3-phosphate.</text>
</comment>
<reference evidence="19" key="2">
    <citation type="journal article" date="2018" name="Genome Biol.">
        <title>SKESA: strategic k-mer extension for scrupulous assemblies.</title>
        <authorList>
            <person name="Souvorov A."/>
            <person name="Agarwala R."/>
            <person name="Lipman D.J."/>
        </authorList>
    </citation>
    <scope>NUCLEOTIDE SEQUENCE</scope>
    <source>
        <strain evidence="19">HN1000</strain>
    </source>
</reference>
<dbReference type="KEGG" id="pdf:CD630DERM_07410"/>
<keyword evidence="7" id="KW-0319">Glycerol metabolism</keyword>
<dbReference type="GeneID" id="66353246"/>
<dbReference type="EMBL" id="LK932367">
    <property type="protein sequence ID" value="CDS84568.1"/>
    <property type="molecule type" value="Genomic_DNA"/>
</dbReference>
<evidence type="ECO:0000256" key="5">
    <source>
        <dbReference type="ARBA" id="ARBA00022741"/>
    </source>
</evidence>
<reference evidence="19" key="4">
    <citation type="submission" date="2021-06" db="EMBL/GenBank/DDBJ databases">
        <authorList>
            <consortium name="NCBI Pathogen Detection Project"/>
        </authorList>
    </citation>
    <scope>NUCLEOTIDE SEQUENCE</scope>
    <source>
        <strain evidence="19">HN1000</strain>
    </source>
</reference>
<evidence type="ECO:0000256" key="1">
    <source>
        <dbReference type="ARBA" id="ARBA00005190"/>
    </source>
</evidence>
<evidence type="ECO:0000313" key="20">
    <source>
        <dbReference type="EMBL" id="SJS06953.1"/>
    </source>
</evidence>
<dbReference type="InterPro" id="IPR018483">
    <property type="entry name" value="Carb_kinase_FGGY_CS"/>
</dbReference>
<dbReference type="FunFam" id="3.30.420.40:FF:000007">
    <property type="entry name" value="Glycerol kinase"/>
    <property type="match status" value="1"/>
</dbReference>
<dbReference type="NCBIfam" id="TIGR01311">
    <property type="entry name" value="glycerol_kin"/>
    <property type="match status" value="1"/>
</dbReference>
<dbReference type="InterPro" id="IPR005999">
    <property type="entry name" value="Glycerol_kin"/>
</dbReference>
<evidence type="ECO:0000256" key="8">
    <source>
        <dbReference type="ARBA" id="ARBA00022840"/>
    </source>
</evidence>
<evidence type="ECO:0000256" key="10">
    <source>
        <dbReference type="ARBA" id="ARBA00052101"/>
    </source>
</evidence>
<comment type="catalytic activity">
    <reaction evidence="10">
        <text>glycerol + ATP = sn-glycerol 3-phosphate + ADP + H(+)</text>
        <dbReference type="Rhea" id="RHEA:21644"/>
        <dbReference type="ChEBI" id="CHEBI:15378"/>
        <dbReference type="ChEBI" id="CHEBI:17754"/>
        <dbReference type="ChEBI" id="CHEBI:30616"/>
        <dbReference type="ChEBI" id="CHEBI:57597"/>
        <dbReference type="ChEBI" id="CHEBI:456216"/>
        <dbReference type="EC" id="2.7.1.30"/>
    </reaction>
</comment>
<dbReference type="FunFam" id="3.30.420.40:FF:000008">
    <property type="entry name" value="Glycerol kinase"/>
    <property type="match status" value="1"/>
</dbReference>
<evidence type="ECO:0000313" key="22">
    <source>
        <dbReference type="Proteomes" id="UP000189137"/>
    </source>
</evidence>
<dbReference type="EMBL" id="FUPS01000003">
    <property type="protein sequence ID" value="SJS06953.1"/>
    <property type="molecule type" value="Genomic_DNA"/>
</dbReference>
<evidence type="ECO:0000256" key="4">
    <source>
        <dbReference type="ARBA" id="ARBA00022679"/>
    </source>
</evidence>
<dbReference type="InterPro" id="IPR018484">
    <property type="entry name" value="FGGY_N"/>
</dbReference>
<evidence type="ECO:0000256" key="9">
    <source>
        <dbReference type="ARBA" id="ARBA00043149"/>
    </source>
</evidence>
<protein>
    <recommendedName>
        <fullName evidence="3">glycerol kinase</fullName>
        <ecNumber evidence="3">2.7.1.30</ecNumber>
    </recommendedName>
    <alternativeName>
        <fullName evidence="9">ATP:glycerol 3-phosphotransferase</fullName>
    </alternativeName>
</protein>
<dbReference type="EMBL" id="CAADAN010000005">
    <property type="protein sequence ID" value="VFD31665.1"/>
    <property type="molecule type" value="Genomic_DNA"/>
</dbReference>
<dbReference type="GO" id="GO:0005829">
    <property type="term" value="C:cytosol"/>
    <property type="evidence" value="ECO:0007669"/>
    <property type="project" value="TreeGrafter"/>
</dbReference>
<feature type="domain" description="Carbohydrate kinase FGGY C-terminal" evidence="15">
    <location>
        <begin position="264"/>
        <end position="451"/>
    </location>
</feature>
<dbReference type="Gene3D" id="3.30.420.40">
    <property type="match status" value="2"/>
</dbReference>
<evidence type="ECO:0000256" key="6">
    <source>
        <dbReference type="ARBA" id="ARBA00022777"/>
    </source>
</evidence>
<dbReference type="Pfam" id="PF00370">
    <property type="entry name" value="FGGY_N"/>
    <property type="match status" value="1"/>
</dbReference>
<organism evidence="16">
    <name type="scientific">Clostridioides difficile</name>
    <name type="common">Peptoclostridium difficile</name>
    <dbReference type="NCBI Taxonomy" id="1496"/>
    <lineage>
        <taxon>Bacteria</taxon>
        <taxon>Bacillati</taxon>
        <taxon>Bacillota</taxon>
        <taxon>Clostridia</taxon>
        <taxon>Peptostreptococcales</taxon>
        <taxon>Peptostreptococcaceae</taxon>
        <taxon>Clostridioides</taxon>
    </lineage>
</organism>
<dbReference type="InterPro" id="IPR000577">
    <property type="entry name" value="Carb_kinase_FGGY"/>
</dbReference>
<dbReference type="Pfam" id="PF02782">
    <property type="entry name" value="FGGY_C"/>
    <property type="match status" value="1"/>
</dbReference>
<evidence type="ECO:0000313" key="16">
    <source>
        <dbReference type="EMBL" id="CDS84118.1"/>
    </source>
</evidence>
<reference evidence="21 23" key="3">
    <citation type="submission" date="2019-02" db="EMBL/GenBank/DDBJ databases">
        <authorList>
            <consortium name="Pathogen Informatics"/>
        </authorList>
    </citation>
    <scope>NUCLEOTIDE SEQUENCE [LARGE SCALE GENOMIC DNA]</scope>
    <source>
        <strain evidence="23">clo34</strain>
        <strain evidence="21">Clo34</strain>
        <strain evidence="20 22">VRECD0157</strain>
    </source>
</reference>
<dbReference type="SUPFAM" id="SSF53067">
    <property type="entry name" value="Actin-like ATPase domain"/>
    <property type="match status" value="2"/>
</dbReference>
<evidence type="ECO:0000259" key="15">
    <source>
        <dbReference type="Pfam" id="PF02782"/>
    </source>
</evidence>
<dbReference type="EMBL" id="LK933083">
    <property type="protein sequence ID" value="CDT29438.1"/>
    <property type="molecule type" value="Genomic_DNA"/>
</dbReference>
<dbReference type="RefSeq" id="WP_009902132.1">
    <property type="nucleotide sequence ID" value="NZ_AP031492.1"/>
</dbReference>
<gene>
    <name evidence="16" type="primary">glpK</name>
    <name evidence="21" type="synonym">glpK1</name>
    <name evidence="20" type="synonym">glpK_2</name>
    <name evidence="18" type="ORF">BN1095_410002</name>
    <name evidence="16" type="ORF">BN1096_300042</name>
    <name evidence="17" type="ORF">BN1097_310042</name>
    <name evidence="19" type="ORF">KRM00_001957</name>
    <name evidence="21" type="ORF">SAMEA1402399_01718</name>
    <name evidence="20" type="ORF">SAMEA3375112_01168</name>
</gene>
<evidence type="ECO:0000259" key="14">
    <source>
        <dbReference type="Pfam" id="PF00370"/>
    </source>
</evidence>
<accession>A0A069A404</accession>
<dbReference type="CDD" id="cd07769">
    <property type="entry name" value="ASKHA_NBD_FGGY_GK"/>
    <property type="match status" value="1"/>
</dbReference>
<dbReference type="Proteomes" id="UP000878956">
    <property type="component" value="Unassembled WGS sequence"/>
</dbReference>
<evidence type="ECO:0000256" key="2">
    <source>
        <dbReference type="ARBA" id="ARBA00009156"/>
    </source>
</evidence>
<comment type="pathway">
    <text evidence="1">Polyol metabolism; glycerol degradation via glycerol kinase pathway; sn-glycerol 3-phosphate from glycerol: step 1/1.</text>
</comment>
<comment type="similarity">
    <text evidence="2 13">Belongs to the FGGY kinase family.</text>
</comment>
<comment type="subunit">
    <text evidence="12">Homotetramer and homodimer (in equilibrium).</text>
</comment>
<dbReference type="GO" id="GO:0005524">
    <property type="term" value="F:ATP binding"/>
    <property type="evidence" value="ECO:0007669"/>
    <property type="project" value="UniProtKB-KW"/>
</dbReference>
<dbReference type="PANTHER" id="PTHR10196:SF69">
    <property type="entry name" value="GLYCEROL KINASE"/>
    <property type="match status" value="1"/>
</dbReference>
<evidence type="ECO:0000256" key="12">
    <source>
        <dbReference type="ARBA" id="ARBA00063665"/>
    </source>
</evidence>
<evidence type="ECO:0000313" key="21">
    <source>
        <dbReference type="EMBL" id="VFD31665.1"/>
    </source>
</evidence>
<name>A0A069A404_CLODI</name>
<dbReference type="PATRIC" id="fig|1496.897.peg.1192"/>
<dbReference type="Proteomes" id="UP000411588">
    <property type="component" value="Unassembled WGS sequence"/>
</dbReference>
<feature type="domain" description="Carbohydrate kinase FGGY N-terminal" evidence="14">
    <location>
        <begin position="3"/>
        <end position="254"/>
    </location>
</feature>
<sequence length="508" mass="56217">MKYVLAIDQGTTGTRAVLINEKSEFVFSDYMEHTQIYPQSGYVEHDPIEIWNNTKTVSNNVLQQAFENGINESDIKGIGIDNQGETVMLWDKNTGKPLYNAIVWQCRRTYDYVENLKNIPGLENKIIDKTGLIIDPYFSGTKIKWVIDNVKGVKEKIKNGEVLAGTLDSWLIWKMTGGKSFLTDVSTAARTMLFNIRDMDWDRELLDIIGVPRSILADIMPTSGDFGTTDKEAFCGVSIKITASMVDQPAALFGNGCFEPGMVKNTYGTGCFLYMNIGEELNIAGNGILTTVAWKIGDKVTYAYDGGVYIAGAAIQWLRDGIGVIKNYSETDDMANSISSTGGVYFVPAFAGIAAPYWDQYARGTMVGITGSTKKEHIVRATLESVALQVKDVVDSMNLASGKKIKMLRVDGGITKNNFTMQFQSDILGIPIEIAENPETTVLGVGYMAGLSCGVWNSIDEIRSEFTISKKYIPNMTTQKREEILLGWNQAVKRAMNWENDTKKVCAN</sequence>
<dbReference type="GO" id="GO:0006072">
    <property type="term" value="P:glycerol-3-phosphate metabolic process"/>
    <property type="evidence" value="ECO:0007669"/>
    <property type="project" value="InterPro"/>
</dbReference>
<evidence type="ECO:0000313" key="18">
    <source>
        <dbReference type="EMBL" id="CDT29438.1"/>
    </source>
</evidence>
<dbReference type="PROSITE" id="PS00445">
    <property type="entry name" value="FGGY_KINASES_2"/>
    <property type="match status" value="1"/>
</dbReference>